<dbReference type="InterPro" id="IPR016024">
    <property type="entry name" value="ARM-type_fold"/>
</dbReference>
<keyword evidence="5" id="KW-0653">Protein transport</keyword>
<accession>A0A087G454</accession>
<dbReference type="Proteomes" id="UP000029120">
    <property type="component" value="Chromosome 8"/>
</dbReference>
<dbReference type="AlphaFoldDB" id="A0A087G454"/>
<dbReference type="Pfam" id="PF25574">
    <property type="entry name" value="TPR_IMB1"/>
    <property type="match status" value="1"/>
</dbReference>
<dbReference type="eggNOG" id="KOG1241">
    <property type="taxonomic scope" value="Eukaryota"/>
</dbReference>
<keyword evidence="3" id="KW-0963">Cytoplasm</keyword>
<dbReference type="Gramene" id="KFK24656">
    <property type="protein sequence ID" value="KFK24656"/>
    <property type="gene ID" value="AALP_AA8G008000"/>
</dbReference>
<reference evidence="8" key="1">
    <citation type="journal article" date="2015" name="Nat. Plants">
        <title>Genome expansion of Arabis alpina linked with retrotransposition and reduced symmetric DNA methylation.</title>
        <authorList>
            <person name="Willing E.M."/>
            <person name="Rawat V."/>
            <person name="Mandakova T."/>
            <person name="Maumus F."/>
            <person name="James G.V."/>
            <person name="Nordstroem K.J."/>
            <person name="Becker C."/>
            <person name="Warthmann N."/>
            <person name="Chica C."/>
            <person name="Szarzynska B."/>
            <person name="Zytnicki M."/>
            <person name="Albani M.C."/>
            <person name="Kiefer C."/>
            <person name="Bergonzi S."/>
            <person name="Castaings L."/>
            <person name="Mateos J.L."/>
            <person name="Berns M.C."/>
            <person name="Bujdoso N."/>
            <person name="Piofczyk T."/>
            <person name="de Lorenzo L."/>
            <person name="Barrero-Sicilia C."/>
            <person name="Mateos I."/>
            <person name="Piednoel M."/>
            <person name="Hagmann J."/>
            <person name="Chen-Min-Tao R."/>
            <person name="Iglesias-Fernandez R."/>
            <person name="Schuster S.C."/>
            <person name="Alonso-Blanco C."/>
            <person name="Roudier F."/>
            <person name="Carbonero P."/>
            <person name="Paz-Ares J."/>
            <person name="Davis S.J."/>
            <person name="Pecinka A."/>
            <person name="Quesneville H."/>
            <person name="Colot V."/>
            <person name="Lysak M.A."/>
            <person name="Weigel D."/>
            <person name="Coupland G."/>
            <person name="Schneeberger K."/>
        </authorList>
    </citation>
    <scope>NUCLEOTIDE SEQUENCE [LARGE SCALE GENOMIC DNA]</scope>
    <source>
        <strain evidence="8">cv. Pajares</strain>
    </source>
</reference>
<evidence type="ECO:0000313" key="8">
    <source>
        <dbReference type="Proteomes" id="UP000029120"/>
    </source>
</evidence>
<dbReference type="OMA" id="QRWINVD"/>
<comment type="subcellular location">
    <subcellularLocation>
        <location evidence="1">Cytoplasm</location>
    </subcellularLocation>
</comment>
<proteinExistence type="predicted"/>
<keyword evidence="4" id="KW-0677">Repeat</keyword>
<evidence type="ECO:0000256" key="3">
    <source>
        <dbReference type="ARBA" id="ARBA00022490"/>
    </source>
</evidence>
<dbReference type="InterPro" id="IPR058584">
    <property type="entry name" value="IMB1_TNPO1-like_TPR"/>
</dbReference>
<evidence type="ECO:0000256" key="1">
    <source>
        <dbReference type="ARBA" id="ARBA00004496"/>
    </source>
</evidence>
<dbReference type="GO" id="GO:0005737">
    <property type="term" value="C:cytoplasm"/>
    <property type="evidence" value="ECO:0007669"/>
    <property type="project" value="UniProtKB-SubCell"/>
</dbReference>
<dbReference type="EMBL" id="CM002876">
    <property type="protein sequence ID" value="KFK24656.1"/>
    <property type="molecule type" value="Genomic_DNA"/>
</dbReference>
<evidence type="ECO:0000256" key="4">
    <source>
        <dbReference type="ARBA" id="ARBA00022737"/>
    </source>
</evidence>
<evidence type="ECO:0000313" key="7">
    <source>
        <dbReference type="EMBL" id="KFK24656.1"/>
    </source>
</evidence>
<feature type="domain" description="Importin subunit beta-1/Transportin-1-like TPR repeats" evidence="6">
    <location>
        <begin position="275"/>
        <end position="652"/>
    </location>
</feature>
<sequence>MTQEGSSSATLKQSTLETLGYVCEEISREDLVQDEVDSVIAVVVQGMNKSENSAEVCLAATKEAEIRQVAFECLVSVVSLNYVGLEEYMEGLVELTTNAINGDEKSVALQAVKFWSSVCDEEIDLQEFGHSCFIAKYLPRLVPILLEETLMKQEEDQDQGGDDISNISMVGGTCLGLFARTVGDDIVPLVTHFVEAKISDSHWRSREAATYALGSILEGPTIVKLAPLVSTNLEILLNATKDENKHVRYTTAWTLNRIFKFLHCPIITSENLPRIMDVLLEAINDVSNVEEKICGAICNLAQGENSSLLSPYLKEIIKSLLAAAERTEAKESKLRATAYETLNEVVRCSNLAQSSSVIANLLPDITGKLVQAMSFPIRSIEDLVQQLELQATLCNVLQVIIEKLSGTEDTKHVVMQNADDIMASLIKAIGSHRTSIHKEAMRAIGALAYATGPEFEKYMPELFKHIQMGLKKFKEYSIHYLMACKNFEECQLCSITVGVIGDICLALDDKILPYSDQIMTHLMENLQSDALHMSVKPPIFSCIGNIALAIGSHFETYLTPVLHIMQKAAQVCEEMDTSDKELMLYGKKLQKSILEAYSGILQGLKDAKAELLIPYAQPLHEFIEFIFSCKDHHRDGSVLKAVVIAMEDLLNALGTQCNCSRAVLSVLKTLTTGCDQKTKSSKKLRFGLEE</sequence>
<gene>
    <name evidence="7" type="ordered locus">AALP_Aa8g008000</name>
</gene>
<evidence type="ECO:0000256" key="2">
    <source>
        <dbReference type="ARBA" id="ARBA00022448"/>
    </source>
</evidence>
<protein>
    <recommendedName>
        <fullName evidence="6">Importin subunit beta-1/Transportin-1-like TPR repeats domain-containing protein</fullName>
    </recommendedName>
</protein>
<dbReference type="InterPro" id="IPR040122">
    <property type="entry name" value="Importin_beta"/>
</dbReference>
<dbReference type="Gene3D" id="1.25.10.10">
    <property type="entry name" value="Leucine-rich Repeat Variant"/>
    <property type="match status" value="1"/>
</dbReference>
<name>A0A087G454_ARAAL</name>
<keyword evidence="8" id="KW-1185">Reference proteome</keyword>
<evidence type="ECO:0000259" key="6">
    <source>
        <dbReference type="Pfam" id="PF25574"/>
    </source>
</evidence>
<dbReference type="SUPFAM" id="SSF48371">
    <property type="entry name" value="ARM repeat"/>
    <property type="match status" value="1"/>
</dbReference>
<dbReference type="GO" id="GO:0006606">
    <property type="term" value="P:protein import into nucleus"/>
    <property type="evidence" value="ECO:0007669"/>
    <property type="project" value="InterPro"/>
</dbReference>
<keyword evidence="2" id="KW-0813">Transport</keyword>
<dbReference type="Pfam" id="PF13513">
    <property type="entry name" value="HEAT_EZ"/>
    <property type="match status" value="1"/>
</dbReference>
<dbReference type="InterPro" id="IPR011989">
    <property type="entry name" value="ARM-like"/>
</dbReference>
<evidence type="ECO:0000256" key="5">
    <source>
        <dbReference type="ARBA" id="ARBA00022927"/>
    </source>
</evidence>
<organism evidence="7 8">
    <name type="scientific">Arabis alpina</name>
    <name type="common">Alpine rock-cress</name>
    <dbReference type="NCBI Taxonomy" id="50452"/>
    <lineage>
        <taxon>Eukaryota</taxon>
        <taxon>Viridiplantae</taxon>
        <taxon>Streptophyta</taxon>
        <taxon>Embryophyta</taxon>
        <taxon>Tracheophyta</taxon>
        <taxon>Spermatophyta</taxon>
        <taxon>Magnoliopsida</taxon>
        <taxon>eudicotyledons</taxon>
        <taxon>Gunneridae</taxon>
        <taxon>Pentapetalae</taxon>
        <taxon>rosids</taxon>
        <taxon>malvids</taxon>
        <taxon>Brassicales</taxon>
        <taxon>Brassicaceae</taxon>
        <taxon>Arabideae</taxon>
        <taxon>Arabis</taxon>
    </lineage>
</organism>
<dbReference type="OrthoDB" id="10263328at2759"/>
<dbReference type="PANTHER" id="PTHR10527">
    <property type="entry name" value="IMPORTIN BETA"/>
    <property type="match status" value="1"/>
</dbReference>